<dbReference type="RefSeq" id="WP_271714913.1">
    <property type="nucleotide sequence ID" value="NZ_AP024169.1"/>
</dbReference>
<sequence>MDVRNCRLCGRIFNYIGGDPLCQGCMKTMDDKFATVKEYIYEHPGVGMQEVSEEMDVPLNQIKKWIREERLCFAEDSASGIECESCGAMIKTGRFCAKCKDNMANTLNSVYHLDSPISTKDKINTGNAKIRFSDR</sequence>
<dbReference type="KEGG" id="ahb:bsdtb5_09390"/>
<evidence type="ECO:0000313" key="1">
    <source>
        <dbReference type="EMBL" id="BCN29644.1"/>
    </source>
</evidence>
<proteinExistence type="predicted"/>
<dbReference type="AlphaFoldDB" id="A0A7R7IC84"/>
<name>A0A7R7IC84_9FIRM</name>
<reference evidence="1 2" key="1">
    <citation type="submission" date="2020-11" db="EMBL/GenBank/DDBJ databases">
        <title>Draft genome sequencing of a Lachnospiraceae strain isolated from anoxic soil subjected to BSD treatment.</title>
        <authorList>
            <person name="Uek A."/>
            <person name="Tonouchi A."/>
        </authorList>
    </citation>
    <scope>NUCLEOTIDE SEQUENCE [LARGE SCALE GENOMIC DNA]</scope>
    <source>
        <strain evidence="1 2">TB5</strain>
    </source>
</reference>
<accession>A0A7R7IC84</accession>
<keyword evidence="2" id="KW-1185">Reference proteome</keyword>
<evidence type="ECO:0008006" key="3">
    <source>
        <dbReference type="Google" id="ProtNLM"/>
    </source>
</evidence>
<organism evidence="1 2">
    <name type="scientific">Anaeromicropila herbilytica</name>
    <dbReference type="NCBI Taxonomy" id="2785025"/>
    <lineage>
        <taxon>Bacteria</taxon>
        <taxon>Bacillati</taxon>
        <taxon>Bacillota</taxon>
        <taxon>Clostridia</taxon>
        <taxon>Lachnospirales</taxon>
        <taxon>Lachnospiraceae</taxon>
        <taxon>Anaeromicropila</taxon>
    </lineage>
</organism>
<gene>
    <name evidence="1" type="ORF">bsdtb5_09390</name>
</gene>
<dbReference type="Proteomes" id="UP000595897">
    <property type="component" value="Chromosome"/>
</dbReference>
<evidence type="ECO:0000313" key="2">
    <source>
        <dbReference type="Proteomes" id="UP000595897"/>
    </source>
</evidence>
<protein>
    <recommendedName>
        <fullName evidence="3">Flagellar protein</fullName>
    </recommendedName>
</protein>
<dbReference type="EMBL" id="AP024169">
    <property type="protein sequence ID" value="BCN29644.1"/>
    <property type="molecule type" value="Genomic_DNA"/>
</dbReference>